<dbReference type="InterPro" id="IPR052057">
    <property type="entry name" value="IS150/IS1296_orfA-like"/>
</dbReference>
<gene>
    <name evidence="2" type="ORF">QW060_07395</name>
</gene>
<evidence type="ECO:0000313" key="3">
    <source>
        <dbReference type="Proteomes" id="UP001242368"/>
    </source>
</evidence>
<dbReference type="InterPro" id="IPR002514">
    <property type="entry name" value="Transposase_8"/>
</dbReference>
<dbReference type="EMBL" id="JAUFQU010000001">
    <property type="protein sequence ID" value="MDN3706957.1"/>
    <property type="molecule type" value="Genomic_DNA"/>
</dbReference>
<keyword evidence="3" id="KW-1185">Reference proteome</keyword>
<proteinExistence type="predicted"/>
<evidence type="ECO:0000313" key="2">
    <source>
        <dbReference type="EMBL" id="MDN3706957.1"/>
    </source>
</evidence>
<comment type="caution">
    <text evidence="2">The sequence shown here is derived from an EMBL/GenBank/DDBJ whole genome shotgun (WGS) entry which is preliminary data.</text>
</comment>
<name>A0ABT8CUT4_9FLAO</name>
<dbReference type="PANTHER" id="PTHR33795">
    <property type="entry name" value="INSERTION ELEMENT IS150 PROTEIN INSJ"/>
    <property type="match status" value="1"/>
</dbReference>
<organism evidence="2 3">
    <name type="scientific">Paenimyroides ceti</name>
    <dbReference type="NCBI Taxonomy" id="395087"/>
    <lineage>
        <taxon>Bacteria</taxon>
        <taxon>Pseudomonadati</taxon>
        <taxon>Bacteroidota</taxon>
        <taxon>Flavobacteriia</taxon>
        <taxon>Flavobacteriales</taxon>
        <taxon>Flavobacteriaceae</taxon>
        <taxon>Paenimyroides</taxon>
    </lineage>
</organism>
<dbReference type="Proteomes" id="UP001242368">
    <property type="component" value="Unassembled WGS sequence"/>
</dbReference>
<feature type="region of interest" description="Disordered" evidence="1">
    <location>
        <begin position="109"/>
        <end position="137"/>
    </location>
</feature>
<dbReference type="InterPro" id="IPR036388">
    <property type="entry name" value="WH-like_DNA-bd_sf"/>
</dbReference>
<dbReference type="PANTHER" id="PTHR33795:SF1">
    <property type="entry name" value="INSERTION ELEMENT IS150 PROTEIN INSJ"/>
    <property type="match status" value="1"/>
</dbReference>
<evidence type="ECO:0000256" key="1">
    <source>
        <dbReference type="SAM" id="MobiDB-lite"/>
    </source>
</evidence>
<feature type="compositionally biased region" description="Basic residues" evidence="1">
    <location>
        <begin position="114"/>
        <end position="133"/>
    </location>
</feature>
<dbReference type="SUPFAM" id="SSF48295">
    <property type="entry name" value="TrpR-like"/>
    <property type="match status" value="2"/>
</dbReference>
<sequence>MERKVKYNYEFKLRCIGEVLNKNRSKESVAVENGISPTNLGRWLNFYVKYGKQGLLSRKNQNYSSDFKLKVIRTIEEKSLSLGEACLFFNIPNDGVIINWQRKFKAQGSAGLQHKPKGRPKSMTYKRAKKKSTKPLTREEELLLENESLRMQVDYLKKLQALIQAEEAKQNKKHKPYMN</sequence>
<accession>A0ABT8CUT4</accession>
<protein>
    <submittedName>
        <fullName evidence="2">Transposase</fullName>
    </submittedName>
</protein>
<reference evidence="3" key="1">
    <citation type="journal article" date="2019" name="Int. J. Syst. Evol. Microbiol.">
        <title>The Global Catalogue of Microorganisms (GCM) 10K type strain sequencing project: providing services to taxonomists for standard genome sequencing and annotation.</title>
        <authorList>
            <consortium name="The Broad Institute Genomics Platform"/>
            <consortium name="The Broad Institute Genome Sequencing Center for Infectious Disease"/>
            <person name="Wu L."/>
            <person name="Ma J."/>
        </authorList>
    </citation>
    <scope>NUCLEOTIDE SEQUENCE [LARGE SCALE GENOMIC DNA]</scope>
    <source>
        <strain evidence="3">CECT 7184</strain>
    </source>
</reference>
<dbReference type="InterPro" id="IPR010921">
    <property type="entry name" value="Trp_repressor/repl_initiator"/>
</dbReference>
<dbReference type="Gene3D" id="1.10.10.10">
    <property type="entry name" value="Winged helix-like DNA-binding domain superfamily/Winged helix DNA-binding domain"/>
    <property type="match status" value="2"/>
</dbReference>
<dbReference type="Pfam" id="PF01527">
    <property type="entry name" value="HTH_Tnp_1"/>
    <property type="match status" value="1"/>
</dbReference>